<organism evidence="1 2">
    <name type="scientific">Gimesia chilikensis</name>
    <dbReference type="NCBI Taxonomy" id="2605989"/>
    <lineage>
        <taxon>Bacteria</taxon>
        <taxon>Pseudomonadati</taxon>
        <taxon>Planctomycetota</taxon>
        <taxon>Planctomycetia</taxon>
        <taxon>Planctomycetales</taxon>
        <taxon>Planctomycetaceae</taxon>
        <taxon>Gimesia</taxon>
    </lineage>
</organism>
<protein>
    <submittedName>
        <fullName evidence="1">Uncharacterized protein</fullName>
    </submittedName>
</protein>
<evidence type="ECO:0000313" key="2">
    <source>
        <dbReference type="Proteomes" id="UP000320421"/>
    </source>
</evidence>
<keyword evidence="2" id="KW-1185">Reference proteome</keyword>
<dbReference type="OrthoDB" id="129453at2"/>
<gene>
    <name evidence="1" type="ORF">HG66A1_52560</name>
</gene>
<dbReference type="EMBL" id="CP036266">
    <property type="protein sequence ID" value="QDT23439.1"/>
    <property type="molecule type" value="Genomic_DNA"/>
</dbReference>
<sequence>MANQNQRALPPDLARVRERLAAWRQTKQPGARIPAPLWKMAVRLAGKYGVTRTARSLKLDYYALKKRVFLAEGQPAENGSAFVELPSVSAPASACVIEWEDHAGILRVQLTGYQAADIAVVGRSLRGSN</sequence>
<dbReference type="RefSeq" id="WP_145190855.1">
    <property type="nucleotide sequence ID" value="NZ_CP036266.1"/>
</dbReference>
<proteinExistence type="predicted"/>
<dbReference type="Proteomes" id="UP000320421">
    <property type="component" value="Chromosome"/>
</dbReference>
<name>A0A517PVP7_9PLAN</name>
<accession>A0A517PVP7</accession>
<dbReference type="AlphaFoldDB" id="A0A517PVP7"/>
<reference evidence="1 2" key="1">
    <citation type="submission" date="2019-02" db="EMBL/GenBank/DDBJ databases">
        <title>Deep-cultivation of Planctomycetes and their phenomic and genomic characterization uncovers novel biology.</title>
        <authorList>
            <person name="Wiegand S."/>
            <person name="Jogler M."/>
            <person name="Boedeker C."/>
            <person name="Pinto D."/>
            <person name="Vollmers J."/>
            <person name="Rivas-Marin E."/>
            <person name="Kohn T."/>
            <person name="Peeters S.H."/>
            <person name="Heuer A."/>
            <person name="Rast P."/>
            <person name="Oberbeckmann S."/>
            <person name="Bunk B."/>
            <person name="Jeske O."/>
            <person name="Meyerdierks A."/>
            <person name="Storesund J.E."/>
            <person name="Kallscheuer N."/>
            <person name="Luecker S."/>
            <person name="Lage O.M."/>
            <person name="Pohl T."/>
            <person name="Merkel B.J."/>
            <person name="Hornburger P."/>
            <person name="Mueller R.-W."/>
            <person name="Bruemmer F."/>
            <person name="Labrenz M."/>
            <person name="Spormann A.M."/>
            <person name="Op den Camp H."/>
            <person name="Overmann J."/>
            <person name="Amann R."/>
            <person name="Jetten M.S.M."/>
            <person name="Mascher T."/>
            <person name="Medema M.H."/>
            <person name="Devos D.P."/>
            <person name="Kaster A.-K."/>
            <person name="Ovreas L."/>
            <person name="Rohde M."/>
            <person name="Galperin M.Y."/>
            <person name="Jogler C."/>
        </authorList>
    </citation>
    <scope>NUCLEOTIDE SEQUENCE [LARGE SCALE GENOMIC DNA]</scope>
    <source>
        <strain evidence="1 2">HG66A1</strain>
    </source>
</reference>
<evidence type="ECO:0000313" key="1">
    <source>
        <dbReference type="EMBL" id="QDT23439.1"/>
    </source>
</evidence>